<evidence type="ECO:0000256" key="8">
    <source>
        <dbReference type="ARBA" id="ARBA00038408"/>
    </source>
</evidence>
<evidence type="ECO:0000256" key="3">
    <source>
        <dbReference type="ARBA" id="ARBA00022519"/>
    </source>
</evidence>
<evidence type="ECO:0000256" key="10">
    <source>
        <dbReference type="ARBA" id="ARBA00042775"/>
    </source>
</evidence>
<keyword evidence="3" id="KW-0997">Cell inner membrane</keyword>
<dbReference type="InterPro" id="IPR027304">
    <property type="entry name" value="Trigger_fact/SurA_dom_sf"/>
</dbReference>
<keyword evidence="5 13" id="KW-1133">Transmembrane helix</keyword>
<accession>A0A3A4NSZ4</accession>
<dbReference type="PANTHER" id="PTHR47529:SF1">
    <property type="entry name" value="PERIPLASMIC CHAPERONE PPID"/>
    <property type="match status" value="1"/>
</dbReference>
<evidence type="ECO:0000256" key="12">
    <source>
        <dbReference type="SAM" id="Coils"/>
    </source>
</evidence>
<protein>
    <recommendedName>
        <fullName evidence="9">Periplasmic chaperone PpiD</fullName>
    </recommendedName>
    <alternativeName>
        <fullName evidence="10">Periplasmic folding chaperone</fullName>
    </alternativeName>
</protein>
<dbReference type="Proteomes" id="UP000265882">
    <property type="component" value="Unassembled WGS sequence"/>
</dbReference>
<dbReference type="PANTHER" id="PTHR47529">
    <property type="entry name" value="PEPTIDYL-PROLYL CIS-TRANS ISOMERASE D"/>
    <property type="match status" value="1"/>
</dbReference>
<dbReference type="SUPFAM" id="SSF109998">
    <property type="entry name" value="Triger factor/SurA peptide-binding domain-like"/>
    <property type="match status" value="1"/>
</dbReference>
<gene>
    <name evidence="15" type="ORF">C4520_09510</name>
</gene>
<evidence type="ECO:0000256" key="9">
    <source>
        <dbReference type="ARBA" id="ARBA00040743"/>
    </source>
</evidence>
<feature type="coiled-coil region" evidence="12">
    <location>
        <begin position="453"/>
        <end position="480"/>
    </location>
</feature>
<dbReference type="PROSITE" id="PS01096">
    <property type="entry name" value="PPIC_PPIASE_1"/>
    <property type="match status" value="1"/>
</dbReference>
<dbReference type="Pfam" id="PF13624">
    <property type="entry name" value="SurA_N_3"/>
    <property type="match status" value="1"/>
</dbReference>
<dbReference type="InterPro" id="IPR046357">
    <property type="entry name" value="PPIase_dom_sf"/>
</dbReference>
<evidence type="ECO:0000313" key="15">
    <source>
        <dbReference type="EMBL" id="RJP21665.1"/>
    </source>
</evidence>
<keyword evidence="7" id="KW-0143">Chaperone</keyword>
<evidence type="ECO:0000256" key="6">
    <source>
        <dbReference type="ARBA" id="ARBA00023136"/>
    </source>
</evidence>
<evidence type="ECO:0000256" key="1">
    <source>
        <dbReference type="ARBA" id="ARBA00004382"/>
    </source>
</evidence>
<dbReference type="GO" id="GO:0003755">
    <property type="term" value="F:peptidyl-prolyl cis-trans isomerase activity"/>
    <property type="evidence" value="ECO:0007669"/>
    <property type="project" value="UniProtKB-KW"/>
</dbReference>
<comment type="subcellular location">
    <subcellularLocation>
        <location evidence="1">Cell inner membrane</location>
        <topology evidence="1">Single-pass type II membrane protein</topology>
        <orientation evidence="1">Periplasmic side</orientation>
    </subcellularLocation>
</comment>
<evidence type="ECO:0000259" key="14">
    <source>
        <dbReference type="PROSITE" id="PS50198"/>
    </source>
</evidence>
<dbReference type="EMBL" id="QZKU01000066">
    <property type="protein sequence ID" value="RJP21665.1"/>
    <property type="molecule type" value="Genomic_DNA"/>
</dbReference>
<dbReference type="Gene3D" id="1.10.4030.10">
    <property type="entry name" value="Porin chaperone SurA, peptide-binding domain"/>
    <property type="match status" value="1"/>
</dbReference>
<evidence type="ECO:0000256" key="4">
    <source>
        <dbReference type="ARBA" id="ARBA00022692"/>
    </source>
</evidence>
<keyword evidence="11" id="KW-0697">Rotamase</keyword>
<keyword evidence="11" id="KW-0413">Isomerase</keyword>
<keyword evidence="6 13" id="KW-0472">Membrane</keyword>
<name>A0A3A4NSZ4_ABYX5</name>
<evidence type="ECO:0000256" key="11">
    <source>
        <dbReference type="PROSITE-ProRule" id="PRU00278"/>
    </source>
</evidence>
<keyword evidence="12" id="KW-0175">Coiled coil</keyword>
<evidence type="ECO:0000256" key="2">
    <source>
        <dbReference type="ARBA" id="ARBA00022475"/>
    </source>
</evidence>
<comment type="similarity">
    <text evidence="8">Belongs to the PpiD chaperone family.</text>
</comment>
<proteinExistence type="inferred from homology"/>
<dbReference type="Gene3D" id="3.10.50.40">
    <property type="match status" value="2"/>
</dbReference>
<dbReference type="InterPro" id="IPR000297">
    <property type="entry name" value="PPIase_PpiC"/>
</dbReference>
<dbReference type="Pfam" id="PF00639">
    <property type="entry name" value="Rotamase"/>
    <property type="match status" value="1"/>
</dbReference>
<keyword evidence="4 13" id="KW-0812">Transmembrane</keyword>
<sequence length="590" mass="66791">MLMDFMRRNTKNFLIVITALIVPAFILWGAFPSLGSKGSNTLLVVGDEKVSIERFEQYYQALREMARMNLGENYSAELEKMLNLKQQALDGIIREILFDMEADRLKIVVSDQEVQDSLKQNPAFSTDGQFDPAKWNAAITDPRINWAGYIAQERQNLRNQKLMELIYSGARVTEDEIREEYRRQNEKVKVKYVAYRAADSRKDIELPEEELLAFYEEHKSEYAEPAQVKLDYVEIRKEPNALDFADVEAYAKTKLELARTGETDFAQLAETYSDDLATKAIGGDLGFFERGNPQTRAIEEAAFSLKPGELSDLIRSDDGFHIVKVEEVKDSDAKRQVRARHIFFKVTPSDDTLLSLQEKATLLSYEARGSSLKEAASKSEIELKSTPSFRVNSPFIPSIGPVRELIEILPGLEQGKVSNVVETPEALYVVQVVERQAERIPELAEIKERIATAARTEKAVELAKIKAEELVKQVNEQKSDLAKVAPEAEEALPFTRRGYPPELPRVEGLVDTVFSLEEGMAAGPFADSKTVCVVQLQEVIEPDPAGFEEQKEVTEQRILAQRRQAVFEEYYDNLKAKVGVEINQELFQTV</sequence>
<dbReference type="InterPro" id="IPR023058">
    <property type="entry name" value="PPIase_PpiC_CS"/>
</dbReference>
<feature type="domain" description="PpiC" evidence="14">
    <location>
        <begin position="225"/>
        <end position="327"/>
    </location>
</feature>
<evidence type="ECO:0000256" key="7">
    <source>
        <dbReference type="ARBA" id="ARBA00023186"/>
    </source>
</evidence>
<dbReference type="GO" id="GO:0005886">
    <property type="term" value="C:plasma membrane"/>
    <property type="evidence" value="ECO:0007669"/>
    <property type="project" value="UniProtKB-SubCell"/>
</dbReference>
<dbReference type="InterPro" id="IPR052029">
    <property type="entry name" value="PpiD_chaperone"/>
</dbReference>
<dbReference type="AlphaFoldDB" id="A0A3A4NSZ4"/>
<reference evidence="15 16" key="1">
    <citation type="journal article" date="2017" name="ISME J.">
        <title>Energy and carbon metabolisms in a deep terrestrial subsurface fluid microbial community.</title>
        <authorList>
            <person name="Momper L."/>
            <person name="Jungbluth S.P."/>
            <person name="Lee M.D."/>
            <person name="Amend J.P."/>
        </authorList>
    </citation>
    <scope>NUCLEOTIDE SEQUENCE [LARGE SCALE GENOMIC DNA]</scope>
    <source>
        <strain evidence="15">SURF_5</strain>
    </source>
</reference>
<comment type="caution">
    <text evidence="15">The sequence shown here is derived from an EMBL/GenBank/DDBJ whole genome shotgun (WGS) entry which is preliminary data.</text>
</comment>
<dbReference type="PROSITE" id="PS50198">
    <property type="entry name" value="PPIC_PPIASE_2"/>
    <property type="match status" value="1"/>
</dbReference>
<dbReference type="SUPFAM" id="SSF54534">
    <property type="entry name" value="FKBP-like"/>
    <property type="match status" value="1"/>
</dbReference>
<organism evidence="15 16">
    <name type="scientific">Abyssobacteria bacterium (strain SURF_5)</name>
    <dbReference type="NCBI Taxonomy" id="2093360"/>
    <lineage>
        <taxon>Bacteria</taxon>
        <taxon>Pseudomonadati</taxon>
        <taxon>Candidatus Hydrogenedentota</taxon>
        <taxon>Candidatus Abyssobacteria</taxon>
    </lineage>
</organism>
<evidence type="ECO:0000256" key="5">
    <source>
        <dbReference type="ARBA" id="ARBA00022989"/>
    </source>
</evidence>
<evidence type="ECO:0000256" key="13">
    <source>
        <dbReference type="SAM" id="Phobius"/>
    </source>
</evidence>
<keyword evidence="2" id="KW-1003">Cell membrane</keyword>
<evidence type="ECO:0000313" key="16">
    <source>
        <dbReference type="Proteomes" id="UP000265882"/>
    </source>
</evidence>
<feature type="transmembrane region" description="Helical" evidence="13">
    <location>
        <begin position="12"/>
        <end position="31"/>
    </location>
</feature>
<dbReference type="Pfam" id="PF13145">
    <property type="entry name" value="Rotamase_2"/>
    <property type="match status" value="1"/>
</dbReference>